<protein>
    <recommendedName>
        <fullName evidence="12">TolC family protein</fullName>
    </recommendedName>
</protein>
<keyword evidence="3" id="KW-0813">Transport</keyword>
<keyword evidence="4" id="KW-1134">Transmembrane beta strand</keyword>
<evidence type="ECO:0000256" key="4">
    <source>
        <dbReference type="ARBA" id="ARBA00022452"/>
    </source>
</evidence>
<dbReference type="GO" id="GO:0009279">
    <property type="term" value="C:cell outer membrane"/>
    <property type="evidence" value="ECO:0007669"/>
    <property type="project" value="UniProtKB-SubCell"/>
</dbReference>
<dbReference type="Proteomes" id="UP000229307">
    <property type="component" value="Unassembled WGS sequence"/>
</dbReference>
<dbReference type="Gene3D" id="1.20.1600.10">
    <property type="entry name" value="Outer membrane efflux proteins (OEP)"/>
    <property type="match status" value="1"/>
</dbReference>
<evidence type="ECO:0000313" key="11">
    <source>
        <dbReference type="Proteomes" id="UP000229307"/>
    </source>
</evidence>
<comment type="subcellular location">
    <subcellularLocation>
        <location evidence="1">Cell outer membrane</location>
    </subcellularLocation>
</comment>
<gene>
    <name evidence="10" type="ORF">COY52_12910</name>
</gene>
<evidence type="ECO:0000256" key="3">
    <source>
        <dbReference type="ARBA" id="ARBA00022448"/>
    </source>
</evidence>
<evidence type="ECO:0000256" key="2">
    <source>
        <dbReference type="ARBA" id="ARBA00007613"/>
    </source>
</evidence>
<accession>A0A2M7S488</accession>
<dbReference type="InterPro" id="IPR028351">
    <property type="entry name" value="CyaE"/>
</dbReference>
<evidence type="ECO:0000256" key="6">
    <source>
        <dbReference type="ARBA" id="ARBA00023136"/>
    </source>
</evidence>
<feature type="chain" id="PRO_5014779564" description="TolC family protein" evidence="9">
    <location>
        <begin position="22"/>
        <end position="430"/>
    </location>
</feature>
<dbReference type="SUPFAM" id="SSF56954">
    <property type="entry name" value="Outer membrane efflux proteins (OEP)"/>
    <property type="match status" value="1"/>
</dbReference>
<feature type="coiled-coil region" evidence="8">
    <location>
        <begin position="319"/>
        <end position="371"/>
    </location>
</feature>
<comment type="similarity">
    <text evidence="2">Belongs to the outer membrane factor (OMF) (TC 1.B.17) family.</text>
</comment>
<organism evidence="10 11">
    <name type="scientific">Candidatus Desantisbacteria bacterium CG_4_10_14_0_8_um_filter_48_22</name>
    <dbReference type="NCBI Taxonomy" id="1974543"/>
    <lineage>
        <taxon>Bacteria</taxon>
        <taxon>Candidatus Desantisiibacteriota</taxon>
    </lineage>
</organism>
<dbReference type="PANTHER" id="PTHR30026:SF20">
    <property type="entry name" value="OUTER MEMBRANE PROTEIN TOLC"/>
    <property type="match status" value="1"/>
</dbReference>
<dbReference type="EMBL" id="PFMR01000361">
    <property type="protein sequence ID" value="PIZ14350.1"/>
    <property type="molecule type" value="Genomic_DNA"/>
</dbReference>
<evidence type="ECO:0000256" key="5">
    <source>
        <dbReference type="ARBA" id="ARBA00022692"/>
    </source>
</evidence>
<evidence type="ECO:0000313" key="10">
    <source>
        <dbReference type="EMBL" id="PIZ14350.1"/>
    </source>
</evidence>
<name>A0A2M7S488_9BACT</name>
<dbReference type="AlphaFoldDB" id="A0A2M7S488"/>
<proteinExistence type="inferred from homology"/>
<dbReference type="PANTHER" id="PTHR30026">
    <property type="entry name" value="OUTER MEMBRANE PROTEIN TOLC"/>
    <property type="match status" value="1"/>
</dbReference>
<evidence type="ECO:0000256" key="1">
    <source>
        <dbReference type="ARBA" id="ARBA00004442"/>
    </source>
</evidence>
<dbReference type="Pfam" id="PF02321">
    <property type="entry name" value="OEP"/>
    <property type="match status" value="2"/>
</dbReference>
<dbReference type="GO" id="GO:0015288">
    <property type="term" value="F:porin activity"/>
    <property type="evidence" value="ECO:0007669"/>
    <property type="project" value="TreeGrafter"/>
</dbReference>
<evidence type="ECO:0000256" key="9">
    <source>
        <dbReference type="SAM" id="SignalP"/>
    </source>
</evidence>
<feature type="signal peptide" evidence="9">
    <location>
        <begin position="1"/>
        <end position="21"/>
    </location>
</feature>
<dbReference type="PIRSF" id="PIRSF001892">
    <property type="entry name" value="CyaE"/>
    <property type="match status" value="1"/>
</dbReference>
<keyword evidence="7" id="KW-0998">Cell outer membrane</keyword>
<evidence type="ECO:0000256" key="7">
    <source>
        <dbReference type="ARBA" id="ARBA00023237"/>
    </source>
</evidence>
<keyword evidence="6" id="KW-0472">Membrane</keyword>
<keyword evidence="5" id="KW-0812">Transmembrane</keyword>
<evidence type="ECO:0000256" key="8">
    <source>
        <dbReference type="SAM" id="Coils"/>
    </source>
</evidence>
<dbReference type="InterPro" id="IPR003423">
    <property type="entry name" value="OMP_efflux"/>
</dbReference>
<keyword evidence="8" id="KW-0175">Coiled coil</keyword>
<dbReference type="GO" id="GO:1990281">
    <property type="term" value="C:efflux pump complex"/>
    <property type="evidence" value="ECO:0007669"/>
    <property type="project" value="TreeGrafter"/>
</dbReference>
<reference evidence="11" key="1">
    <citation type="submission" date="2017-09" db="EMBL/GenBank/DDBJ databases">
        <title>Depth-based differentiation of microbial function through sediment-hosted aquifers and enrichment of novel symbionts in the deep terrestrial subsurface.</title>
        <authorList>
            <person name="Probst A.J."/>
            <person name="Ladd B."/>
            <person name="Jarett J.K."/>
            <person name="Geller-Mcgrath D.E."/>
            <person name="Sieber C.M.K."/>
            <person name="Emerson J.B."/>
            <person name="Anantharaman K."/>
            <person name="Thomas B.C."/>
            <person name="Malmstrom R."/>
            <person name="Stieglmeier M."/>
            <person name="Klingl A."/>
            <person name="Woyke T."/>
            <person name="Ryan C.M."/>
            <person name="Banfield J.F."/>
        </authorList>
    </citation>
    <scope>NUCLEOTIDE SEQUENCE [LARGE SCALE GENOMIC DNA]</scope>
</reference>
<dbReference type="GO" id="GO:0015562">
    <property type="term" value="F:efflux transmembrane transporter activity"/>
    <property type="evidence" value="ECO:0007669"/>
    <property type="project" value="InterPro"/>
</dbReference>
<dbReference type="InterPro" id="IPR051906">
    <property type="entry name" value="TolC-like"/>
</dbReference>
<evidence type="ECO:0008006" key="12">
    <source>
        <dbReference type="Google" id="ProtNLM"/>
    </source>
</evidence>
<comment type="caution">
    <text evidence="10">The sequence shown here is derived from an EMBL/GenBank/DDBJ whole genome shotgun (WGS) entry which is preliminary data.</text>
</comment>
<sequence>MKIFAALAVIAAFLVPCFAFAAAPAADAQAETGVFSLGRCISMALESQPDLKIARSNLNISRNSLTKTISSLFPQAKASASYSVWQDNLSASAADDYSAKISLTQNIWDFGKTIDSLRLDVEDRNSGDLFLQDKIREIILSVTQQYYEYLKTKRLAEMDSESLRQSEEHLSQAKDFYQAGIKSRIDVTKAEVQKANDRLSLISAVNKLKIAKLKLGNAIGMKQADFEVENTVDTTAFDIGLEYCLERAFRSRPDVLEMESSIRSARINLSSSVRRMFLEDGSGIQAKAEYDFHPEGSSWNAGVGISIPLFTGFSNISGLNTARENLSIALERKKSLELSVRLEVEQAYLTMQEKKESIDAAAEGLRNAEENFSLAQGRYLSGIGSMIELADAQTTLTGAKTNHINSLYDYAESVASLRKSAGLLDAFYIP</sequence>
<keyword evidence="9" id="KW-0732">Signal</keyword>